<reference evidence="8 9" key="2">
    <citation type="submission" date="2019-08" db="EMBL/GenBank/DDBJ databases">
        <title>Amycolatopsis acidicola sp. nov., isolated from peat swamp forest soil.</title>
        <authorList>
            <person name="Srisuk N."/>
        </authorList>
    </citation>
    <scope>NUCLEOTIDE SEQUENCE [LARGE SCALE GENOMIC DNA]</scope>
    <source>
        <strain evidence="8 9">TBRC 6029</strain>
    </source>
</reference>
<evidence type="ECO:0000313" key="9">
    <source>
        <dbReference type="Proteomes" id="UP000320011"/>
    </source>
</evidence>
<comment type="similarity">
    <text evidence="2">Belongs to the acyl-CoA dehydrogenase family.</text>
</comment>
<dbReference type="InterPro" id="IPR009100">
    <property type="entry name" value="AcylCoA_DH/oxidase_NM_dom_sf"/>
</dbReference>
<protein>
    <submittedName>
        <fullName evidence="8">Acyl-CoA dehydrogenase</fullName>
    </submittedName>
</protein>
<dbReference type="AlphaFoldDB" id="A0A558CFH2"/>
<gene>
    <name evidence="8" type="ORF">FNH05_18880</name>
</gene>
<reference evidence="8 9" key="1">
    <citation type="submission" date="2019-07" db="EMBL/GenBank/DDBJ databases">
        <authorList>
            <person name="Duangmal K."/>
            <person name="Teo W.F.A."/>
        </authorList>
    </citation>
    <scope>NUCLEOTIDE SEQUENCE [LARGE SCALE GENOMIC DNA]</scope>
    <source>
        <strain evidence="8 9">TBRC 6029</strain>
    </source>
</reference>
<dbReference type="InterPro" id="IPR046373">
    <property type="entry name" value="Acyl-CoA_Oxase/DH_mid-dom_sf"/>
</dbReference>
<comment type="cofactor">
    <cofactor evidence="1">
        <name>FAD</name>
        <dbReference type="ChEBI" id="CHEBI:57692"/>
    </cofactor>
</comment>
<evidence type="ECO:0000256" key="4">
    <source>
        <dbReference type="ARBA" id="ARBA00022827"/>
    </source>
</evidence>
<dbReference type="OrthoDB" id="8677713at2"/>
<evidence type="ECO:0000259" key="7">
    <source>
        <dbReference type="Pfam" id="PF02771"/>
    </source>
</evidence>
<dbReference type="InterPro" id="IPR036250">
    <property type="entry name" value="AcylCo_DH-like_C"/>
</dbReference>
<feature type="domain" description="Acyl-CoA dehydrogenase/oxidase N-terminal" evidence="7">
    <location>
        <begin position="7"/>
        <end position="107"/>
    </location>
</feature>
<feature type="domain" description="Acyl-CoA dehydrogenase/oxidase C-terminal" evidence="6">
    <location>
        <begin position="215"/>
        <end position="347"/>
    </location>
</feature>
<dbReference type="PANTHER" id="PTHR43884">
    <property type="entry name" value="ACYL-COA DEHYDROGENASE"/>
    <property type="match status" value="1"/>
</dbReference>
<dbReference type="InterPro" id="IPR037069">
    <property type="entry name" value="AcylCoA_DH/ox_N_sf"/>
</dbReference>
<evidence type="ECO:0000256" key="3">
    <source>
        <dbReference type="ARBA" id="ARBA00022630"/>
    </source>
</evidence>
<keyword evidence="3" id="KW-0285">Flavoprotein</keyword>
<keyword evidence="9" id="KW-1185">Reference proteome</keyword>
<dbReference type="EMBL" id="VJWX01000184">
    <property type="protein sequence ID" value="TVT47520.1"/>
    <property type="molecule type" value="Genomic_DNA"/>
</dbReference>
<dbReference type="Gene3D" id="1.10.540.10">
    <property type="entry name" value="Acyl-CoA dehydrogenase/oxidase, N-terminal domain"/>
    <property type="match status" value="1"/>
</dbReference>
<sequence>MRLVLDDEQRQLRATVRKFLADHAGSARVREVMDSPQGYDRELWQRITGELGLAGLVVPEEHGGAGAGHAERAIVLEELGRTLAPVPFFASAVLAVDAAQAAGDHELVARLASGETIGTVAVSETWGPVPATARETGGGWVLDGHAPLVISGDIADVVLVYTGAWFAVTEGFTRTTLRTLDPTRRIARLEFSATPARRLTDSPAILDRVRDLAAVALAAEQVGGMGRVLETTNEYAKVRVQFGRAIGSYQGVKHRLADLYCACEQAESLLRHAAWTADHDPGGLPLAAATTQAFVGPAYFQAAADGVQLHGGIGYTWEHDAHLYYKRAKTSELLLGTADRQLARLARLLDLEPA</sequence>
<evidence type="ECO:0000259" key="6">
    <source>
        <dbReference type="Pfam" id="PF00441"/>
    </source>
</evidence>
<keyword evidence="4" id="KW-0274">FAD</keyword>
<dbReference type="GO" id="GO:0003995">
    <property type="term" value="F:acyl-CoA dehydrogenase activity"/>
    <property type="evidence" value="ECO:0007669"/>
    <property type="project" value="TreeGrafter"/>
</dbReference>
<dbReference type="Gene3D" id="2.40.110.10">
    <property type="entry name" value="Butyryl-CoA Dehydrogenase, subunit A, domain 2"/>
    <property type="match status" value="1"/>
</dbReference>
<dbReference type="SUPFAM" id="SSF47203">
    <property type="entry name" value="Acyl-CoA dehydrogenase C-terminal domain-like"/>
    <property type="match status" value="1"/>
</dbReference>
<keyword evidence="5" id="KW-0560">Oxidoreductase</keyword>
<comment type="caution">
    <text evidence="8">The sequence shown here is derived from an EMBL/GenBank/DDBJ whole genome shotgun (WGS) entry which is preliminary data.</text>
</comment>
<dbReference type="InterPro" id="IPR013786">
    <property type="entry name" value="AcylCoA_DH/ox_N"/>
</dbReference>
<organism evidence="8 9">
    <name type="scientific">Amycolatopsis rhizosphaerae</name>
    <dbReference type="NCBI Taxonomy" id="2053003"/>
    <lineage>
        <taxon>Bacteria</taxon>
        <taxon>Bacillati</taxon>
        <taxon>Actinomycetota</taxon>
        <taxon>Actinomycetes</taxon>
        <taxon>Pseudonocardiales</taxon>
        <taxon>Pseudonocardiaceae</taxon>
        <taxon>Amycolatopsis</taxon>
    </lineage>
</organism>
<dbReference type="Proteomes" id="UP000320011">
    <property type="component" value="Unassembled WGS sequence"/>
</dbReference>
<dbReference type="PANTHER" id="PTHR43884:SF20">
    <property type="entry name" value="ACYL-COA DEHYDROGENASE FADE28"/>
    <property type="match status" value="1"/>
</dbReference>
<evidence type="ECO:0000256" key="5">
    <source>
        <dbReference type="ARBA" id="ARBA00023002"/>
    </source>
</evidence>
<dbReference type="Pfam" id="PF02771">
    <property type="entry name" value="Acyl-CoA_dh_N"/>
    <property type="match status" value="1"/>
</dbReference>
<dbReference type="Pfam" id="PF00441">
    <property type="entry name" value="Acyl-CoA_dh_1"/>
    <property type="match status" value="1"/>
</dbReference>
<name>A0A558CFH2_9PSEU</name>
<evidence type="ECO:0000256" key="2">
    <source>
        <dbReference type="ARBA" id="ARBA00009347"/>
    </source>
</evidence>
<evidence type="ECO:0000313" key="8">
    <source>
        <dbReference type="EMBL" id="TVT47520.1"/>
    </source>
</evidence>
<accession>A0A558CFH2</accession>
<evidence type="ECO:0000256" key="1">
    <source>
        <dbReference type="ARBA" id="ARBA00001974"/>
    </source>
</evidence>
<dbReference type="InterPro" id="IPR009075">
    <property type="entry name" value="AcylCo_DH/oxidase_C"/>
</dbReference>
<proteinExistence type="inferred from homology"/>
<dbReference type="RefSeq" id="WP_144590017.1">
    <property type="nucleotide sequence ID" value="NZ_VJWX01000184.1"/>
</dbReference>
<dbReference type="SUPFAM" id="SSF56645">
    <property type="entry name" value="Acyl-CoA dehydrogenase NM domain-like"/>
    <property type="match status" value="1"/>
</dbReference>
<dbReference type="Gene3D" id="1.20.140.10">
    <property type="entry name" value="Butyryl-CoA Dehydrogenase, subunit A, domain 3"/>
    <property type="match status" value="1"/>
</dbReference>
<dbReference type="GO" id="GO:0050660">
    <property type="term" value="F:flavin adenine dinucleotide binding"/>
    <property type="evidence" value="ECO:0007669"/>
    <property type="project" value="InterPro"/>
</dbReference>